<feature type="signal peptide" evidence="1">
    <location>
        <begin position="1"/>
        <end position="27"/>
    </location>
</feature>
<dbReference type="Proteomes" id="UP000267096">
    <property type="component" value="Unassembled WGS sequence"/>
</dbReference>
<feature type="domain" description="Domain of unknown function DB" evidence="2">
    <location>
        <begin position="113"/>
        <end position="198"/>
    </location>
</feature>
<name>A0A0M3JSM8_ANISI</name>
<sequence length="217" mass="23906">MEINVMSSTRYSCICVMFLGLIVASEGCLSTGICGGGFGCAPPMAPPVCMGGCGAGYGCGRFGCYARARARSAKTFNGDKDDVQETIDQKKWVGAFQMDQKQLLTPDEKFHSCCVDRQLPDAMYFGMDACPIQAATDLHFCAAQGRDHRQCCQENSVTSTLAGEKCLVFCDQRPGNITKLDMTYLACYERFENIKGCFWHDLKEKHASEPPVRFDSF</sequence>
<evidence type="ECO:0000313" key="5">
    <source>
        <dbReference type="WBParaSite" id="ASIM_0001098901-mRNA-1"/>
    </source>
</evidence>
<reference evidence="3 4" key="2">
    <citation type="submission" date="2018-11" db="EMBL/GenBank/DDBJ databases">
        <authorList>
            <consortium name="Pathogen Informatics"/>
        </authorList>
    </citation>
    <scope>NUCLEOTIDE SEQUENCE [LARGE SCALE GENOMIC DNA]</scope>
</reference>
<feature type="chain" id="PRO_5043120974" evidence="1">
    <location>
        <begin position="28"/>
        <end position="217"/>
    </location>
</feature>
<organism evidence="5">
    <name type="scientific">Anisakis simplex</name>
    <name type="common">Herring worm</name>
    <dbReference type="NCBI Taxonomy" id="6269"/>
    <lineage>
        <taxon>Eukaryota</taxon>
        <taxon>Metazoa</taxon>
        <taxon>Ecdysozoa</taxon>
        <taxon>Nematoda</taxon>
        <taxon>Chromadorea</taxon>
        <taxon>Rhabditida</taxon>
        <taxon>Spirurina</taxon>
        <taxon>Ascaridomorpha</taxon>
        <taxon>Ascaridoidea</taxon>
        <taxon>Anisakidae</taxon>
        <taxon>Anisakis</taxon>
        <taxon>Anisakis simplex complex</taxon>
    </lineage>
</organism>
<dbReference type="AlphaFoldDB" id="A0A0M3JSM8"/>
<reference evidence="5" key="1">
    <citation type="submission" date="2017-02" db="UniProtKB">
        <authorList>
            <consortium name="WormBaseParasite"/>
        </authorList>
    </citation>
    <scope>IDENTIFICATION</scope>
</reference>
<proteinExistence type="predicted"/>
<evidence type="ECO:0000256" key="1">
    <source>
        <dbReference type="SAM" id="SignalP"/>
    </source>
</evidence>
<evidence type="ECO:0000313" key="3">
    <source>
        <dbReference type="EMBL" id="VDK43163.1"/>
    </source>
</evidence>
<evidence type="ECO:0000313" key="4">
    <source>
        <dbReference type="Proteomes" id="UP000267096"/>
    </source>
</evidence>
<dbReference type="Pfam" id="PF01682">
    <property type="entry name" value="DB"/>
    <property type="match status" value="1"/>
</dbReference>
<dbReference type="OrthoDB" id="5843172at2759"/>
<keyword evidence="4" id="KW-1185">Reference proteome</keyword>
<protein>
    <submittedName>
        <fullName evidence="5">DB domain-containing protein</fullName>
    </submittedName>
</protein>
<dbReference type="WBParaSite" id="ASIM_0001098901-mRNA-1">
    <property type="protein sequence ID" value="ASIM_0001098901-mRNA-1"/>
    <property type="gene ID" value="ASIM_0001098901"/>
</dbReference>
<gene>
    <name evidence="3" type="ORF">ASIM_LOCUS10547</name>
</gene>
<accession>A0A0M3JSM8</accession>
<evidence type="ECO:0000259" key="2">
    <source>
        <dbReference type="Pfam" id="PF01682"/>
    </source>
</evidence>
<dbReference type="PANTHER" id="PTHR46705:SF2">
    <property type="entry name" value="DOMAIN OF UNKNOWN FUNCTION DB DOMAIN-CONTAINING PROTEIN"/>
    <property type="match status" value="1"/>
</dbReference>
<dbReference type="EMBL" id="UYRR01031004">
    <property type="protein sequence ID" value="VDK43163.1"/>
    <property type="molecule type" value="Genomic_DNA"/>
</dbReference>
<dbReference type="PANTHER" id="PTHR46705">
    <property type="entry name" value="PROTEIN CBG09805"/>
    <property type="match status" value="1"/>
</dbReference>
<keyword evidence="1" id="KW-0732">Signal</keyword>
<dbReference type="InterPro" id="IPR002602">
    <property type="entry name" value="DB"/>
</dbReference>